<dbReference type="SUPFAM" id="SSF51735">
    <property type="entry name" value="NAD(P)-binding Rossmann-fold domains"/>
    <property type="match status" value="1"/>
</dbReference>
<dbReference type="InterPro" id="IPR036291">
    <property type="entry name" value="NAD(P)-bd_dom_sf"/>
</dbReference>
<dbReference type="OrthoDB" id="201656at2759"/>
<reference evidence="5 6" key="1">
    <citation type="journal article" date="2016" name="Genome Biol. Evol.">
        <title>Divergent and convergent evolution of fungal pathogenicity.</title>
        <authorList>
            <person name="Shang Y."/>
            <person name="Xiao G."/>
            <person name="Zheng P."/>
            <person name="Cen K."/>
            <person name="Zhan S."/>
            <person name="Wang C."/>
        </authorList>
    </citation>
    <scope>NUCLEOTIDE SEQUENCE [LARGE SCALE GENOMIC DNA]</scope>
    <source>
        <strain evidence="5 6">RCEF 2490</strain>
    </source>
</reference>
<organism evidence="5 6">
    <name type="scientific">Moelleriella libera RCEF 2490</name>
    <dbReference type="NCBI Taxonomy" id="1081109"/>
    <lineage>
        <taxon>Eukaryota</taxon>
        <taxon>Fungi</taxon>
        <taxon>Dikarya</taxon>
        <taxon>Ascomycota</taxon>
        <taxon>Pezizomycotina</taxon>
        <taxon>Sordariomycetes</taxon>
        <taxon>Hypocreomycetidae</taxon>
        <taxon>Hypocreales</taxon>
        <taxon>Clavicipitaceae</taxon>
        <taxon>Moelleriella</taxon>
    </lineage>
</organism>
<dbReference type="Proteomes" id="UP000078544">
    <property type="component" value="Unassembled WGS sequence"/>
</dbReference>
<dbReference type="Pfam" id="PF08240">
    <property type="entry name" value="ADH_N"/>
    <property type="match status" value="1"/>
</dbReference>
<evidence type="ECO:0000256" key="3">
    <source>
        <dbReference type="SAM" id="MobiDB-lite"/>
    </source>
</evidence>
<dbReference type="AlphaFoldDB" id="A0A168CIA5"/>
<dbReference type="PANTHER" id="PTHR43482:SF2">
    <property type="entry name" value="ZINC-BINDING DEHYDROGENASE FAMILY, PUTATIVE (AFU_ORTHOLOGUE AFUA_3G15030)-RELATED"/>
    <property type="match status" value="1"/>
</dbReference>
<evidence type="ECO:0000313" key="6">
    <source>
        <dbReference type="Proteomes" id="UP000078544"/>
    </source>
</evidence>
<evidence type="ECO:0000256" key="1">
    <source>
        <dbReference type="ARBA" id="ARBA00008072"/>
    </source>
</evidence>
<keyword evidence="6" id="KW-1185">Reference proteome</keyword>
<comment type="caution">
    <text evidence="5">The sequence shown here is derived from an EMBL/GenBank/DDBJ whole genome shotgun (WGS) entry which is preliminary data.</text>
</comment>
<keyword evidence="2" id="KW-0560">Oxidoreductase</keyword>
<dbReference type="CDD" id="cd08249">
    <property type="entry name" value="enoyl_reductase_like"/>
    <property type="match status" value="1"/>
</dbReference>
<dbReference type="PANTHER" id="PTHR43482">
    <property type="entry name" value="PROTEIN AST1-RELATED"/>
    <property type="match status" value="1"/>
</dbReference>
<accession>A0A168CIA5</accession>
<dbReference type="InterPro" id="IPR047122">
    <property type="entry name" value="Trans-enoyl_RdTase-like"/>
</dbReference>
<evidence type="ECO:0000313" key="5">
    <source>
        <dbReference type="EMBL" id="KZZ96635.1"/>
    </source>
</evidence>
<dbReference type="SMART" id="SM00829">
    <property type="entry name" value="PKS_ER"/>
    <property type="match status" value="1"/>
</dbReference>
<gene>
    <name evidence="5" type="ORF">AAL_03864</name>
</gene>
<sequence>MSEIPRTQSALLLHGAKQDYELIDNHPVPEVERDSEILVENRAIGLNPIDWKAPDFNFGLPQLPYIAGRELAGVVVKVPSASQSWKIGDRPRGSQVAVISTDYRDLRKAAYQQYVVAQSHTVVRLPQHISFEDGSTFGVAFAAASIALGVSLGLDFSSILDGPDLFKTVREIGHDRLPSDIRDESLHGIESFERAKSGDWIAIWGGSATSANLTIQLAKLAGVKVAVVVDSAKHGIRLSAHPVIRPDLLVDSHDPKRAIEILRASTQGNLRYGLDTRGKESAGHLLKALENNDASGYDGSVSPPSPPGTPSQSKPGRRHLVGLTGLPKDYTGRDVQLHTVPIKLFHESAAIGESLTSWASRLLEKGILSPPDIIDVECGLRNVNIGLNRMRRGEICGGKLVVRV</sequence>
<evidence type="ECO:0000259" key="4">
    <source>
        <dbReference type="SMART" id="SM00829"/>
    </source>
</evidence>
<dbReference type="STRING" id="1081109.A0A168CIA5"/>
<name>A0A168CIA5_9HYPO</name>
<dbReference type="EMBL" id="AZGY01000007">
    <property type="protein sequence ID" value="KZZ96635.1"/>
    <property type="molecule type" value="Genomic_DNA"/>
</dbReference>
<proteinExistence type="inferred from homology"/>
<dbReference type="Gene3D" id="3.40.50.720">
    <property type="entry name" value="NAD(P)-binding Rossmann-like Domain"/>
    <property type="match status" value="1"/>
</dbReference>
<dbReference type="SUPFAM" id="SSF50129">
    <property type="entry name" value="GroES-like"/>
    <property type="match status" value="1"/>
</dbReference>
<dbReference type="InterPro" id="IPR020843">
    <property type="entry name" value="ER"/>
</dbReference>
<feature type="domain" description="Enoyl reductase (ER)" evidence="4">
    <location>
        <begin position="15"/>
        <end position="402"/>
    </location>
</feature>
<feature type="region of interest" description="Disordered" evidence="3">
    <location>
        <begin position="293"/>
        <end position="325"/>
    </location>
</feature>
<dbReference type="InterPro" id="IPR052585">
    <property type="entry name" value="Lipid_raft_assoc_Zn_ADH"/>
</dbReference>
<dbReference type="InterPro" id="IPR011032">
    <property type="entry name" value="GroES-like_sf"/>
</dbReference>
<comment type="similarity">
    <text evidence="1">Belongs to the zinc-containing alcohol dehydrogenase family.</text>
</comment>
<dbReference type="Gene3D" id="3.90.180.10">
    <property type="entry name" value="Medium-chain alcohol dehydrogenases, catalytic domain"/>
    <property type="match status" value="1"/>
</dbReference>
<protein>
    <submittedName>
        <fullName evidence="5">Alcohol dehydrogenase superfamily, zinc-type</fullName>
    </submittedName>
</protein>
<dbReference type="GO" id="GO:0016651">
    <property type="term" value="F:oxidoreductase activity, acting on NAD(P)H"/>
    <property type="evidence" value="ECO:0007669"/>
    <property type="project" value="InterPro"/>
</dbReference>
<dbReference type="InterPro" id="IPR013154">
    <property type="entry name" value="ADH-like_N"/>
</dbReference>
<evidence type="ECO:0000256" key="2">
    <source>
        <dbReference type="ARBA" id="ARBA00023002"/>
    </source>
</evidence>